<evidence type="ECO:0000313" key="3">
    <source>
        <dbReference type="Ensembl" id="ENSAPEP00000001754.1"/>
    </source>
</evidence>
<proteinExistence type="predicted"/>
<dbReference type="InterPro" id="IPR011993">
    <property type="entry name" value="PH-like_dom_sf"/>
</dbReference>
<dbReference type="GO" id="GO:0005886">
    <property type="term" value="C:plasma membrane"/>
    <property type="evidence" value="ECO:0007669"/>
    <property type="project" value="TreeGrafter"/>
</dbReference>
<reference evidence="3" key="3">
    <citation type="submission" date="2025-09" db="UniProtKB">
        <authorList>
            <consortium name="Ensembl"/>
        </authorList>
    </citation>
    <scope>IDENTIFICATION</scope>
</reference>
<dbReference type="Pfam" id="PF00621">
    <property type="entry name" value="RhoGEF"/>
    <property type="match status" value="1"/>
</dbReference>
<dbReference type="Ensembl" id="ENSAPET00000001797.1">
    <property type="protein sequence ID" value="ENSAPEP00000001754.1"/>
    <property type="gene ID" value="ENSAPEG00000001205.1"/>
</dbReference>
<dbReference type="STRING" id="161767.ENSAPEP00000001754"/>
<organism evidence="3 4">
    <name type="scientific">Amphiprion percula</name>
    <name type="common">Orange clownfish</name>
    <name type="synonym">Lutjanus percula</name>
    <dbReference type="NCBI Taxonomy" id="161767"/>
    <lineage>
        <taxon>Eukaryota</taxon>
        <taxon>Metazoa</taxon>
        <taxon>Chordata</taxon>
        <taxon>Craniata</taxon>
        <taxon>Vertebrata</taxon>
        <taxon>Euteleostomi</taxon>
        <taxon>Actinopterygii</taxon>
        <taxon>Neopterygii</taxon>
        <taxon>Teleostei</taxon>
        <taxon>Neoteleostei</taxon>
        <taxon>Acanthomorphata</taxon>
        <taxon>Ovalentaria</taxon>
        <taxon>Pomacentridae</taxon>
        <taxon>Amphiprion</taxon>
    </lineage>
</organism>
<keyword evidence="4" id="KW-1185">Reference proteome</keyword>
<dbReference type="Gene3D" id="2.30.29.30">
    <property type="entry name" value="Pleckstrin-homology domain (PH domain)/Phosphotyrosine-binding domain (PTB)"/>
    <property type="match status" value="1"/>
</dbReference>
<feature type="region of interest" description="Disordered" evidence="1">
    <location>
        <begin position="1"/>
        <end position="23"/>
    </location>
</feature>
<sequence>MSFFTRPFSPLGSSVQEQRDRWERKRSRTARELVQTEQRYCQQLELVTTFFVEILKAKGTLRRDTRESIFGSIKAIHSANQSLLVHLENGYFGKGLDQFCSHLHLYNMYVDNIYNANKALGIQLKKNKAFRRFKKLQEARPEFNNHKLEELLQLPIHRIDQYKHFLQDLAANTSPDNPEFEQLASKSVTAVCEVSRRIQDNARCHENHLQLCRVQKLLKGRKTKVLATGRWYIREGWLKIVPPKGSEAKPKMFFLFSDMLLEAKRCSPLHPNNGDKFAGQHAYPLQDCNVEKVFGHTRSQGGLLSVSVSQAVKELIITVDLEEEDPVTLQNTGGLSTRFCPAAYTTEHGFCLNMTRIQQIFFFTRLYFVGCTRSREIPGSFCMEFACSPCACVGSLRVLRLPPTVQKYAEVN</sequence>
<accession>A0A3P8RRC2</accession>
<dbReference type="AlphaFoldDB" id="A0A3P8RRC2"/>
<dbReference type="PANTHER" id="PTHR47056">
    <property type="entry name" value="RHO GUANINE NUCLEOTIDE EXCHANGE FACTOR 39"/>
    <property type="match status" value="1"/>
</dbReference>
<dbReference type="GeneTree" id="ENSGT00440000033863"/>
<reference evidence="3" key="2">
    <citation type="submission" date="2025-08" db="UniProtKB">
        <authorList>
            <consortium name="Ensembl"/>
        </authorList>
    </citation>
    <scope>IDENTIFICATION</scope>
</reference>
<dbReference type="Proteomes" id="UP000265080">
    <property type="component" value="Chromosome 21"/>
</dbReference>
<evidence type="ECO:0000313" key="4">
    <source>
        <dbReference type="Proteomes" id="UP000265080"/>
    </source>
</evidence>
<reference evidence="3 4" key="1">
    <citation type="submission" date="2018-03" db="EMBL/GenBank/DDBJ databases">
        <title>Finding Nemo's genes: A chromosome-scale reference assembly of the genome of the orange clownfish Amphiprion percula.</title>
        <authorList>
            <person name="Lehmann R."/>
        </authorList>
    </citation>
    <scope>NUCLEOTIDE SEQUENCE</scope>
</reference>
<dbReference type="PROSITE" id="PS50010">
    <property type="entry name" value="DH_2"/>
    <property type="match status" value="1"/>
</dbReference>
<dbReference type="GO" id="GO:0005085">
    <property type="term" value="F:guanyl-nucleotide exchange factor activity"/>
    <property type="evidence" value="ECO:0007669"/>
    <property type="project" value="InterPro"/>
</dbReference>
<dbReference type="InterPro" id="IPR000219">
    <property type="entry name" value="DH_dom"/>
</dbReference>
<dbReference type="InterPro" id="IPR042987">
    <property type="entry name" value="ARHGEF39"/>
</dbReference>
<evidence type="ECO:0000259" key="2">
    <source>
        <dbReference type="PROSITE" id="PS50010"/>
    </source>
</evidence>
<dbReference type="InterPro" id="IPR035899">
    <property type="entry name" value="DBL_dom_sf"/>
</dbReference>
<protein>
    <submittedName>
        <fullName evidence="3">Rho guanine nucleotide exchange factor (GEF) 39</fullName>
    </submittedName>
</protein>
<dbReference type="PANTHER" id="PTHR47056:SF1">
    <property type="entry name" value="RHO GUANINE NUCLEOTIDE EXCHANGE FACTOR 39"/>
    <property type="match status" value="1"/>
</dbReference>
<dbReference type="GO" id="GO:0030335">
    <property type="term" value="P:positive regulation of cell migration"/>
    <property type="evidence" value="ECO:0007669"/>
    <property type="project" value="TreeGrafter"/>
</dbReference>
<dbReference type="Gene3D" id="1.20.900.10">
    <property type="entry name" value="Dbl homology (DH) domain"/>
    <property type="match status" value="1"/>
</dbReference>
<feature type="domain" description="DH" evidence="2">
    <location>
        <begin position="25"/>
        <end position="201"/>
    </location>
</feature>
<evidence type="ECO:0000256" key="1">
    <source>
        <dbReference type="SAM" id="MobiDB-lite"/>
    </source>
</evidence>
<dbReference type="SUPFAM" id="SSF50729">
    <property type="entry name" value="PH domain-like"/>
    <property type="match status" value="1"/>
</dbReference>
<dbReference type="SMART" id="SM00325">
    <property type="entry name" value="RhoGEF"/>
    <property type="match status" value="1"/>
</dbReference>
<name>A0A3P8RRC2_AMPPE</name>
<dbReference type="SUPFAM" id="SSF48065">
    <property type="entry name" value="DBL homology domain (DH-domain)"/>
    <property type="match status" value="1"/>
</dbReference>